<feature type="transmembrane region" description="Helical" evidence="11">
    <location>
        <begin position="117"/>
        <end position="138"/>
    </location>
</feature>
<feature type="compositionally biased region" description="Basic residues" evidence="10">
    <location>
        <begin position="982"/>
        <end position="996"/>
    </location>
</feature>
<dbReference type="GO" id="GO:0016887">
    <property type="term" value="F:ATP hydrolysis activity"/>
    <property type="evidence" value="ECO:0007669"/>
    <property type="project" value="TreeGrafter"/>
</dbReference>
<evidence type="ECO:0000256" key="3">
    <source>
        <dbReference type="ARBA" id="ARBA00022701"/>
    </source>
</evidence>
<dbReference type="InterPro" id="IPR001752">
    <property type="entry name" value="Kinesin_motor_dom"/>
</dbReference>
<feature type="compositionally biased region" description="Acidic residues" evidence="10">
    <location>
        <begin position="927"/>
        <end position="936"/>
    </location>
</feature>
<evidence type="ECO:0000256" key="7">
    <source>
        <dbReference type="ARBA" id="ARBA00023136"/>
    </source>
</evidence>
<feature type="compositionally biased region" description="Low complexity" evidence="10">
    <location>
        <begin position="339"/>
        <end position="360"/>
    </location>
</feature>
<dbReference type="Pfam" id="PF00225">
    <property type="entry name" value="Kinesin"/>
    <property type="match status" value="1"/>
</dbReference>
<dbReference type="Proteomes" id="UP000267251">
    <property type="component" value="Unassembled WGS sequence"/>
</dbReference>
<dbReference type="GO" id="GO:0005874">
    <property type="term" value="C:microtubule"/>
    <property type="evidence" value="ECO:0007669"/>
    <property type="project" value="UniProtKB-KW"/>
</dbReference>
<evidence type="ECO:0000256" key="1">
    <source>
        <dbReference type="ARBA" id="ARBA00004141"/>
    </source>
</evidence>
<dbReference type="GO" id="GO:0016020">
    <property type="term" value="C:membrane"/>
    <property type="evidence" value="ECO:0007669"/>
    <property type="project" value="UniProtKB-SubCell"/>
</dbReference>
<dbReference type="Pfam" id="PF02544">
    <property type="entry name" value="Steroid_dh"/>
    <property type="match status" value="1"/>
</dbReference>
<dbReference type="PROSITE" id="PS00411">
    <property type="entry name" value="KINESIN_MOTOR_1"/>
    <property type="match status" value="1"/>
</dbReference>
<proteinExistence type="inferred from homology"/>
<feature type="transmembrane region" description="Helical" evidence="11">
    <location>
        <begin position="78"/>
        <end position="97"/>
    </location>
</feature>
<name>A0A4P9Y3B1_9FUNG</name>
<evidence type="ECO:0000256" key="8">
    <source>
        <dbReference type="ARBA" id="ARBA00023175"/>
    </source>
</evidence>
<dbReference type="Gene3D" id="3.40.850.10">
    <property type="entry name" value="Kinesin motor domain"/>
    <property type="match status" value="2"/>
</dbReference>
<feature type="binding site" evidence="9">
    <location>
        <begin position="521"/>
        <end position="528"/>
    </location>
    <ligand>
        <name>ATP</name>
        <dbReference type="ChEBI" id="CHEBI:30616"/>
    </ligand>
</feature>
<feature type="compositionally biased region" description="Polar residues" evidence="10">
    <location>
        <begin position="456"/>
        <end position="466"/>
    </location>
</feature>
<keyword evidence="14" id="KW-1185">Reference proteome</keyword>
<feature type="region of interest" description="Disordered" evidence="10">
    <location>
        <begin position="585"/>
        <end position="636"/>
    </location>
</feature>
<dbReference type="InterPro" id="IPR027417">
    <property type="entry name" value="P-loop_NTPase"/>
</dbReference>
<feature type="domain" description="Kinesin motor" evidence="12">
    <location>
        <begin position="407"/>
        <end position="889"/>
    </location>
</feature>
<evidence type="ECO:0000313" key="14">
    <source>
        <dbReference type="Proteomes" id="UP000267251"/>
    </source>
</evidence>
<feature type="region of interest" description="Disordered" evidence="10">
    <location>
        <begin position="333"/>
        <end position="372"/>
    </location>
</feature>
<evidence type="ECO:0000256" key="5">
    <source>
        <dbReference type="ARBA" id="ARBA00022840"/>
    </source>
</evidence>
<feature type="region of interest" description="Disordered" evidence="10">
    <location>
        <begin position="1059"/>
        <end position="1104"/>
    </location>
</feature>
<evidence type="ECO:0000256" key="10">
    <source>
        <dbReference type="SAM" id="MobiDB-lite"/>
    </source>
</evidence>
<evidence type="ECO:0000256" key="4">
    <source>
        <dbReference type="ARBA" id="ARBA00022741"/>
    </source>
</evidence>
<dbReference type="GO" id="GO:0005871">
    <property type="term" value="C:kinesin complex"/>
    <property type="evidence" value="ECO:0007669"/>
    <property type="project" value="TreeGrafter"/>
</dbReference>
<gene>
    <name evidence="13" type="ORF">BJ684DRAFT_20317</name>
</gene>
<evidence type="ECO:0000256" key="11">
    <source>
        <dbReference type="SAM" id="Phobius"/>
    </source>
</evidence>
<dbReference type="GO" id="GO:0006629">
    <property type="term" value="P:lipid metabolic process"/>
    <property type="evidence" value="ECO:0007669"/>
    <property type="project" value="InterPro"/>
</dbReference>
<keyword evidence="6 11" id="KW-1133">Transmembrane helix</keyword>
<dbReference type="PROSITE" id="PS50244">
    <property type="entry name" value="S5A_REDUCTASE"/>
    <property type="match status" value="1"/>
</dbReference>
<protein>
    <submittedName>
        <fullName evidence="13">Kinesin motor domain-containing protein</fullName>
    </submittedName>
</protein>
<evidence type="ECO:0000259" key="12">
    <source>
        <dbReference type="PROSITE" id="PS50067"/>
    </source>
</evidence>
<dbReference type="PANTHER" id="PTHR24115:SF1008">
    <property type="entry name" value="KINESIN-LIKE PROTEIN SUBITO"/>
    <property type="match status" value="1"/>
</dbReference>
<evidence type="ECO:0000313" key="13">
    <source>
        <dbReference type="EMBL" id="RKP13174.1"/>
    </source>
</evidence>
<dbReference type="PROSITE" id="PS50067">
    <property type="entry name" value="KINESIN_MOTOR_2"/>
    <property type="match status" value="1"/>
</dbReference>
<keyword evidence="3" id="KW-0493">Microtubule</keyword>
<feature type="compositionally biased region" description="Polar residues" evidence="10">
    <location>
        <begin position="911"/>
        <end position="921"/>
    </location>
</feature>
<dbReference type="PANTHER" id="PTHR24115">
    <property type="entry name" value="KINESIN-RELATED"/>
    <property type="match status" value="1"/>
</dbReference>
<keyword evidence="8 9" id="KW-0505">Motor protein</keyword>
<dbReference type="EMBL" id="KZ988089">
    <property type="protein sequence ID" value="RKP13174.1"/>
    <property type="molecule type" value="Genomic_DNA"/>
</dbReference>
<keyword evidence="7 11" id="KW-0472">Membrane</keyword>
<comment type="subcellular location">
    <subcellularLocation>
        <location evidence="1">Membrane</location>
        <topology evidence="1">Multi-pass membrane protein</topology>
    </subcellularLocation>
</comment>
<feature type="region of interest" description="Disordered" evidence="10">
    <location>
        <begin position="894"/>
        <end position="1006"/>
    </location>
</feature>
<dbReference type="SUPFAM" id="SSF52540">
    <property type="entry name" value="P-loop containing nucleoside triphosphate hydrolases"/>
    <property type="match status" value="1"/>
</dbReference>
<feature type="transmembrane region" description="Helical" evidence="11">
    <location>
        <begin position="159"/>
        <end position="177"/>
    </location>
</feature>
<feature type="compositionally biased region" description="Basic residues" evidence="10">
    <location>
        <begin position="598"/>
        <end position="611"/>
    </location>
</feature>
<feature type="region of interest" description="Disordered" evidence="10">
    <location>
        <begin position="456"/>
        <end position="478"/>
    </location>
</feature>
<evidence type="ECO:0000256" key="6">
    <source>
        <dbReference type="ARBA" id="ARBA00022989"/>
    </source>
</evidence>
<dbReference type="GO" id="GO:0016627">
    <property type="term" value="F:oxidoreductase activity, acting on the CH-CH group of donors"/>
    <property type="evidence" value="ECO:0007669"/>
    <property type="project" value="InterPro"/>
</dbReference>
<dbReference type="SMART" id="SM00129">
    <property type="entry name" value="KISc"/>
    <property type="match status" value="1"/>
</dbReference>
<sequence length="1131" mass="126951">MLPFIYQGFTLFCLSDIFVENFPPLQPFLQGYGKVKIDQDMPQLPASSPSSPSILISLHRGAIRCLSTSVSRSRFRDFYFVANVLCLWTIWSLWRLYSHSTLTFPVSLVAHTMTRPSGPISGSLLDAIVPLILFQLQVSRRLYEQCYVERPSIKARMNICLYLLGYFHYFLGVYSMWIERAALFGLWSSQDRQTLKWSDITIHHVLGVLLFLWAYHHQAKQHRILGNLRAPSSTSNPSNPTAYGQYPSTYKIPHGSWFHLVASPHYLSECLIYAGYCVAGGANLASTFLCIWSLTNRAYGARGAHEWYCRIFPNFPRDRRILIPISAPVAFDGSDRSPRPASSSTRPDSVSSSRPVPTRPWLHRRPGPSLMGAATPMTSLRTSLFPMGLDVQGTPMGIPSRKEKTSNIQTFLRVRPGKTSSTLQENNPFLDPPSFLPPHLDIVSEQDIQLSMSPFEKQSGQASSMTGVKKPRQSAPKEQFRFSSIIPPDASHRDMYRKAALPLVKDLLEKNSGSGVLFAYGITNSGKTHALQGGIISTGMEGGKNARGIVQEPGIIPMTLETIFHSLHGHLSPLPHRPLRRTEVEPCPVSSLGTSRVSRLRSRGSRRRTGRRCSLTPADLASLNARSTPASKGNLGTMPPLKEKAFSIWEVPVDGSYEYAVWMSYAEIRGKRVCDLLSPTVTRRRPGGGSGLLALSLRTDKDDQCYIHGLREIQAMSLDEAMAIFRQGRENRTAYSTLLNKDSSRSHAILSIKVLRKKKIKTEAAIAEKEDDERGVSLSQLSFVDLAGAETHEDRLHRPGPAPREVGGINRSLMVFGMCLEAMRSVRNRGDFRKADYIVPFRESQLTHLFQGVFTGRDRASMLVCLNPWDSHQRDMAKVLRFASVAEQPTVPVVEISLGDGPPKNWGRTESPYSMGSNPSASLGILSEEEECEEENAPNCNMHSSASEDEPSSMGGSQENELDINKDDQDSSHGPWFAPTHSTRKRTRRTRKRKRPSPPEEVEEINERNRDEYVKSLVAQNQDLREKWLVSEARLVTLEAEVRDQVVREMEGKMQEMEKRILGAQPMFDRNSSEEDDEGDEDEDEDEDEGGVEDEEYLGALGLKTGQLDRSKEISEKRWSSQDIFLLCRTW</sequence>
<evidence type="ECO:0000256" key="9">
    <source>
        <dbReference type="PROSITE-ProRule" id="PRU00283"/>
    </source>
</evidence>
<comment type="similarity">
    <text evidence="9">Belongs to the TRAFAC class myosin-kinesin ATPase superfamily. Kinesin family.</text>
</comment>
<feature type="compositionally biased region" description="Acidic residues" evidence="10">
    <location>
        <begin position="1074"/>
        <end position="1097"/>
    </location>
</feature>
<evidence type="ECO:0000256" key="2">
    <source>
        <dbReference type="ARBA" id="ARBA00022692"/>
    </source>
</evidence>
<keyword evidence="5 9" id="KW-0067">ATP-binding</keyword>
<accession>A0A4P9Y3B1</accession>
<dbReference type="AlphaFoldDB" id="A0A4P9Y3B1"/>
<reference evidence="14" key="1">
    <citation type="journal article" date="2018" name="Nat. Microbiol.">
        <title>Leveraging single-cell genomics to expand the fungal tree of life.</title>
        <authorList>
            <person name="Ahrendt S.R."/>
            <person name="Quandt C.A."/>
            <person name="Ciobanu D."/>
            <person name="Clum A."/>
            <person name="Salamov A."/>
            <person name="Andreopoulos B."/>
            <person name="Cheng J.F."/>
            <person name="Woyke T."/>
            <person name="Pelin A."/>
            <person name="Henrissat B."/>
            <person name="Reynolds N.K."/>
            <person name="Benny G.L."/>
            <person name="Smith M.E."/>
            <person name="James T.Y."/>
            <person name="Grigoriev I.V."/>
        </authorList>
    </citation>
    <scope>NUCLEOTIDE SEQUENCE [LARGE SCALE GENOMIC DNA]</scope>
</reference>
<dbReference type="GO" id="GO:0007018">
    <property type="term" value="P:microtubule-based movement"/>
    <property type="evidence" value="ECO:0007669"/>
    <property type="project" value="InterPro"/>
</dbReference>
<dbReference type="OrthoDB" id="123929at2759"/>
<dbReference type="InterPro" id="IPR001104">
    <property type="entry name" value="3-oxo-5_a-steroid_4-DH_C"/>
</dbReference>
<keyword evidence="4 9" id="KW-0547">Nucleotide-binding</keyword>
<dbReference type="GO" id="GO:0008017">
    <property type="term" value="F:microtubule binding"/>
    <property type="evidence" value="ECO:0007669"/>
    <property type="project" value="InterPro"/>
</dbReference>
<dbReference type="GO" id="GO:0005524">
    <property type="term" value="F:ATP binding"/>
    <property type="evidence" value="ECO:0007669"/>
    <property type="project" value="UniProtKB-UniRule"/>
</dbReference>
<keyword evidence="2 11" id="KW-0812">Transmembrane</keyword>
<dbReference type="GO" id="GO:0003777">
    <property type="term" value="F:microtubule motor activity"/>
    <property type="evidence" value="ECO:0007669"/>
    <property type="project" value="InterPro"/>
</dbReference>
<dbReference type="InterPro" id="IPR019821">
    <property type="entry name" value="Kinesin_motor_CS"/>
</dbReference>
<dbReference type="PRINTS" id="PR00380">
    <property type="entry name" value="KINESINHEAVY"/>
</dbReference>
<dbReference type="InterPro" id="IPR027640">
    <property type="entry name" value="Kinesin-like_fam"/>
</dbReference>
<organism evidence="13 14">
    <name type="scientific">Piptocephalis cylindrospora</name>
    <dbReference type="NCBI Taxonomy" id="1907219"/>
    <lineage>
        <taxon>Eukaryota</taxon>
        <taxon>Fungi</taxon>
        <taxon>Fungi incertae sedis</taxon>
        <taxon>Zoopagomycota</taxon>
        <taxon>Zoopagomycotina</taxon>
        <taxon>Zoopagomycetes</taxon>
        <taxon>Zoopagales</taxon>
        <taxon>Piptocephalidaceae</taxon>
        <taxon>Piptocephalis</taxon>
    </lineage>
</organism>
<dbReference type="GO" id="GO:0005634">
    <property type="term" value="C:nucleus"/>
    <property type="evidence" value="ECO:0007669"/>
    <property type="project" value="TreeGrafter"/>
</dbReference>
<dbReference type="InterPro" id="IPR036961">
    <property type="entry name" value="Kinesin_motor_dom_sf"/>
</dbReference>